<comment type="caution">
    <text evidence="1">The sequence shown here is derived from an EMBL/GenBank/DDBJ whole genome shotgun (WGS) entry which is preliminary data.</text>
</comment>
<evidence type="ECO:0000313" key="2">
    <source>
        <dbReference type="Proteomes" id="UP001529510"/>
    </source>
</evidence>
<reference evidence="1 2" key="1">
    <citation type="submission" date="2024-05" db="EMBL/GenBank/DDBJ databases">
        <title>Genome sequencing and assembly of Indian major carp, Cirrhinus mrigala (Hamilton, 1822).</title>
        <authorList>
            <person name="Mohindra V."/>
            <person name="Chowdhury L.M."/>
            <person name="Lal K."/>
            <person name="Jena J.K."/>
        </authorList>
    </citation>
    <scope>NUCLEOTIDE SEQUENCE [LARGE SCALE GENOMIC DNA]</scope>
    <source>
        <strain evidence="1">CM1030</strain>
        <tissue evidence="1">Blood</tissue>
    </source>
</reference>
<feature type="non-terminal residue" evidence="1">
    <location>
        <position position="52"/>
    </location>
</feature>
<evidence type="ECO:0000313" key="1">
    <source>
        <dbReference type="EMBL" id="KAL0203285.1"/>
    </source>
</evidence>
<accession>A0ABD0S1A8</accession>
<organism evidence="1 2">
    <name type="scientific">Cirrhinus mrigala</name>
    <name type="common">Mrigala</name>
    <dbReference type="NCBI Taxonomy" id="683832"/>
    <lineage>
        <taxon>Eukaryota</taxon>
        <taxon>Metazoa</taxon>
        <taxon>Chordata</taxon>
        <taxon>Craniata</taxon>
        <taxon>Vertebrata</taxon>
        <taxon>Euteleostomi</taxon>
        <taxon>Actinopterygii</taxon>
        <taxon>Neopterygii</taxon>
        <taxon>Teleostei</taxon>
        <taxon>Ostariophysi</taxon>
        <taxon>Cypriniformes</taxon>
        <taxon>Cyprinidae</taxon>
        <taxon>Labeoninae</taxon>
        <taxon>Labeonini</taxon>
        <taxon>Cirrhinus</taxon>
    </lineage>
</organism>
<dbReference type="EMBL" id="JAMKFB020000001">
    <property type="protein sequence ID" value="KAL0203285.1"/>
    <property type="molecule type" value="Genomic_DNA"/>
</dbReference>
<sequence length="52" mass="5744">SITSQIDGRIDYTFQDGDAIQPISFLNELRLPTTTTVFPQTTTGFPVTTPKL</sequence>
<proteinExistence type="predicted"/>
<feature type="non-terminal residue" evidence="1">
    <location>
        <position position="1"/>
    </location>
</feature>
<name>A0ABD0S1A8_CIRMR</name>
<keyword evidence="2" id="KW-1185">Reference proteome</keyword>
<dbReference type="Proteomes" id="UP001529510">
    <property type="component" value="Unassembled WGS sequence"/>
</dbReference>
<dbReference type="AlphaFoldDB" id="A0ABD0S1A8"/>
<gene>
    <name evidence="1" type="ORF">M9458_001303</name>
</gene>
<protein>
    <submittedName>
        <fullName evidence="1">Uncharacterized protein</fullName>
    </submittedName>
</protein>